<reference evidence="1 2" key="1">
    <citation type="journal article" date="2019" name="Int. J. Syst. Evol. Microbiol.">
        <title>The Global Catalogue of Microorganisms (GCM) 10K type strain sequencing project: providing services to taxonomists for standard genome sequencing and annotation.</title>
        <authorList>
            <consortium name="The Broad Institute Genomics Platform"/>
            <consortium name="The Broad Institute Genome Sequencing Center for Infectious Disease"/>
            <person name="Wu L."/>
            <person name="Ma J."/>
        </authorList>
    </citation>
    <scope>NUCLEOTIDE SEQUENCE [LARGE SCALE GENOMIC DNA]</scope>
    <source>
        <strain evidence="1 2">JCM 14162</strain>
    </source>
</reference>
<dbReference type="SUPFAM" id="SSF51735">
    <property type="entry name" value="NAD(P)-binding Rossmann-fold domains"/>
    <property type="match status" value="1"/>
</dbReference>
<dbReference type="InterPro" id="IPR036291">
    <property type="entry name" value="NAD(P)-bd_dom_sf"/>
</dbReference>
<dbReference type="EMBL" id="BAAAEM010000002">
    <property type="protein sequence ID" value="GAA0465437.1"/>
    <property type="molecule type" value="Genomic_DNA"/>
</dbReference>
<evidence type="ECO:0008006" key="3">
    <source>
        <dbReference type="Google" id="ProtNLM"/>
    </source>
</evidence>
<dbReference type="Gene3D" id="3.40.50.720">
    <property type="entry name" value="NAD(P)-binding Rossmann-like Domain"/>
    <property type="match status" value="1"/>
</dbReference>
<organism evidence="1 2">
    <name type="scientific">Parasphingorhabdus litoris</name>
    <dbReference type="NCBI Taxonomy" id="394733"/>
    <lineage>
        <taxon>Bacteria</taxon>
        <taxon>Pseudomonadati</taxon>
        <taxon>Pseudomonadota</taxon>
        <taxon>Alphaproteobacteria</taxon>
        <taxon>Sphingomonadales</taxon>
        <taxon>Sphingomonadaceae</taxon>
        <taxon>Parasphingorhabdus</taxon>
    </lineage>
</organism>
<name>A0ABN1A1T3_9SPHN</name>
<gene>
    <name evidence="1" type="ORF">GCM10009096_02520</name>
</gene>
<evidence type="ECO:0000313" key="2">
    <source>
        <dbReference type="Proteomes" id="UP001500713"/>
    </source>
</evidence>
<evidence type="ECO:0000313" key="1">
    <source>
        <dbReference type="EMBL" id="GAA0465437.1"/>
    </source>
</evidence>
<keyword evidence="2" id="KW-1185">Reference proteome</keyword>
<sequence>MSTRVRSALIGYTGFVGGNLLRSRSFDQLYNSANIAEMKGQKFDLVVCAGAPAIMWAANANPQADMHNLQQLADAICSADIGCLVLISTIGVFDDVSAGYTESNANFEKQSAYGLNRRELEVELASKFHSIHIIRLPALFGSGLKKNFIFDILNPEPSFIKPAKFDSLLQAFPAKEGVFLQQAYCYNSDIDMWAYKRDEYKDSKIAKALIEAFWDENFLATQFTNSQSRFQYYNLEKLADDIDRMIAHDINVLNICSAPAQAGEIYRFLTGKEFNNTEAAAVNEDVRSDHTDIFGTSGHYLYEKYETLNDLRRFCAEFRDPE</sequence>
<accession>A0ABN1A1T3</accession>
<proteinExistence type="predicted"/>
<comment type="caution">
    <text evidence="1">The sequence shown here is derived from an EMBL/GenBank/DDBJ whole genome shotgun (WGS) entry which is preliminary data.</text>
</comment>
<protein>
    <recommendedName>
        <fullName evidence="3">NAD(P)-dependent oxidoreductase</fullName>
    </recommendedName>
</protein>
<dbReference type="Proteomes" id="UP001500713">
    <property type="component" value="Unassembled WGS sequence"/>
</dbReference>